<feature type="domain" description="RNA polymerase sigma-70 region 2" evidence="1">
    <location>
        <begin position="40"/>
        <end position="95"/>
    </location>
</feature>
<accession>A0A8S5RVG9</accession>
<dbReference type="GO" id="GO:0003700">
    <property type="term" value="F:DNA-binding transcription factor activity"/>
    <property type="evidence" value="ECO:0007669"/>
    <property type="project" value="InterPro"/>
</dbReference>
<dbReference type="EMBL" id="BK032497">
    <property type="protein sequence ID" value="DAF42616.1"/>
    <property type="molecule type" value="Genomic_DNA"/>
</dbReference>
<evidence type="ECO:0000313" key="2">
    <source>
        <dbReference type="EMBL" id="DAF42616.1"/>
    </source>
</evidence>
<reference evidence="2" key="1">
    <citation type="journal article" date="2021" name="Proc. Natl. Acad. Sci. U.S.A.">
        <title>A Catalog of Tens of Thousands of Viruses from Human Metagenomes Reveals Hidden Associations with Chronic Diseases.</title>
        <authorList>
            <person name="Tisza M.J."/>
            <person name="Buck C.B."/>
        </authorList>
    </citation>
    <scope>NUCLEOTIDE SEQUENCE</scope>
    <source>
        <strain evidence="2">CtHip2</strain>
    </source>
</reference>
<evidence type="ECO:0000259" key="1">
    <source>
        <dbReference type="Pfam" id="PF04542"/>
    </source>
</evidence>
<dbReference type="PANTHER" id="PTHR30603">
    <property type="entry name" value="RNA POLYMERASE SIGMA FACTOR RPO"/>
    <property type="match status" value="1"/>
</dbReference>
<protein>
    <submittedName>
        <fullName evidence="2">DNA directed RNA polymerase subunit</fullName>
    </submittedName>
</protein>
<dbReference type="InterPro" id="IPR013325">
    <property type="entry name" value="RNA_pol_sigma_r2"/>
</dbReference>
<dbReference type="GO" id="GO:0006352">
    <property type="term" value="P:DNA-templated transcription initiation"/>
    <property type="evidence" value="ECO:0007669"/>
    <property type="project" value="InterPro"/>
</dbReference>
<dbReference type="SUPFAM" id="SSF88946">
    <property type="entry name" value="Sigma2 domain of RNA polymerase sigma factors"/>
    <property type="match status" value="1"/>
</dbReference>
<dbReference type="PANTHER" id="PTHR30603:SF47">
    <property type="entry name" value="RNA POLYMERASE SIGMA FACTOR SIGD, CHLOROPLASTIC"/>
    <property type="match status" value="1"/>
</dbReference>
<organism evidence="2">
    <name type="scientific">Siphoviridae sp. ctHip2</name>
    <dbReference type="NCBI Taxonomy" id="2827830"/>
    <lineage>
        <taxon>Viruses</taxon>
        <taxon>Duplodnaviria</taxon>
        <taxon>Heunggongvirae</taxon>
        <taxon>Uroviricota</taxon>
        <taxon>Caudoviricetes</taxon>
    </lineage>
</organism>
<name>A0A8S5RVG9_9CAUD</name>
<dbReference type="InterPro" id="IPR007627">
    <property type="entry name" value="RNA_pol_sigma70_r2"/>
</dbReference>
<proteinExistence type="predicted"/>
<dbReference type="Pfam" id="PF04542">
    <property type="entry name" value="Sigma70_r2"/>
    <property type="match status" value="1"/>
</dbReference>
<dbReference type="InterPro" id="IPR050239">
    <property type="entry name" value="Sigma-70_RNA_pol_init_factors"/>
</dbReference>
<dbReference type="Gene3D" id="1.10.1740.10">
    <property type="match status" value="1"/>
</dbReference>
<sequence>MALKKEREFELGLIIKDYRESSEEEKKEKFPKAYEAFLELFEHNQNFAYNWAHRFVKKTNSFHYNIDDACQDALLALMTAIWRYDPTKGARVTTFSNFYIFKALTHEGNLQRHIQINDGVAGKYLKMKEVIDEYNKLENPTMTQREYVLEKTGFKLDMVIDLENLSLTPSSLQHEIKDGDGGHKVRLQDTIEDEKNSGARYSSGFTVETEGLLSMLPYEEQLFIRYQYGDNSLTQPFEEFLEERNLTQRKFTRQANLIVKKLRDLVQKEELV</sequence>